<gene>
    <name evidence="3" type="ordered locus">Marpi_0673</name>
</gene>
<organism evidence="3 4">
    <name type="scientific">Marinitoga piezophila (strain DSM 14283 / JCM 11233 / KA3)</name>
    <dbReference type="NCBI Taxonomy" id="443254"/>
    <lineage>
        <taxon>Bacteria</taxon>
        <taxon>Thermotogati</taxon>
        <taxon>Thermotogota</taxon>
        <taxon>Thermotogae</taxon>
        <taxon>Petrotogales</taxon>
        <taxon>Petrotogaceae</taxon>
        <taxon>Marinitoga</taxon>
    </lineage>
</organism>
<keyword evidence="3" id="KW-0808">Transferase</keyword>
<dbReference type="GO" id="GO:0005737">
    <property type="term" value="C:cytoplasm"/>
    <property type="evidence" value="ECO:0007669"/>
    <property type="project" value="TreeGrafter"/>
</dbReference>
<dbReference type="eggNOG" id="COG2379">
    <property type="taxonomic scope" value="Bacteria"/>
</dbReference>
<dbReference type="KEGG" id="mpz:Marpi_0673"/>
<evidence type="ECO:0000259" key="1">
    <source>
        <dbReference type="Pfam" id="PF05161"/>
    </source>
</evidence>
<dbReference type="Pfam" id="PF05161">
    <property type="entry name" value="MOFRL"/>
    <property type="match status" value="1"/>
</dbReference>
<proteinExistence type="predicted"/>
<dbReference type="InterPro" id="IPR025286">
    <property type="entry name" value="MOFRL_assoc_dom"/>
</dbReference>
<sequence length="416" mass="45547">MAEKELREIISHTINSVLPENAVKKHISKFSEIQNNNKIFLLSIGKAAWRMANAAKEILKDKIKDGIVITKYKHSLGKIDSLEIFEAGHPIPDENSLNATKIAIERIKKLPDDYIILFLISGGGSALFEMPEDNITLHDIQNITDQLLKSGAEINEINMIRKRLSRVKGGKFANLIYPKNIYALVLSDVLGDNLESIASGPAYPDKYTYNDVLNVIKKYELNINDKILSLLKKETPKNIQNAKHIIIGSVRLACEEAIKKAKELGYNTLLLTSILNAEAKEAGKIFAGIAKEIITTGNPLKPPAAIIAGGETIVYVKGTGYGGRNQELSYSFAIDIEGFENVYFSSFGTDGTDGPTDAAGGIVNGKTITKIRKKGLDPEIYLENNDTYNGLSEGEALLKTGPTGTNVNDIMILLVD</sequence>
<dbReference type="Gene3D" id="3.40.50.10180">
    <property type="entry name" value="Glycerate kinase, MOFRL-like N-terminal domain"/>
    <property type="match status" value="1"/>
</dbReference>
<evidence type="ECO:0000259" key="2">
    <source>
        <dbReference type="Pfam" id="PF13660"/>
    </source>
</evidence>
<reference evidence="3 4" key="1">
    <citation type="journal article" date="2012" name="J. Bacteriol.">
        <title>Complete Genome Sequence of the Thermophilic, Piezophilic, Heterotrophic Bacterium Marinitoga piezophila KA3.</title>
        <authorList>
            <person name="Lucas S."/>
            <person name="Han J."/>
            <person name="Lapidus A."/>
            <person name="Cheng J.F."/>
            <person name="Goodwin L.A."/>
            <person name="Pitluck S."/>
            <person name="Peters L."/>
            <person name="Mikhailova N."/>
            <person name="Teshima H."/>
            <person name="Detter J.C."/>
            <person name="Han C."/>
            <person name="Tapia R."/>
            <person name="Land M."/>
            <person name="Hauser L."/>
            <person name="Kyrpides N.C."/>
            <person name="Ivanova N."/>
            <person name="Pagani I."/>
            <person name="Vannier P."/>
            <person name="Oger P."/>
            <person name="Bartlett D.H."/>
            <person name="Noll K.M."/>
            <person name="Woyke T."/>
            <person name="Jebbar M."/>
        </authorList>
    </citation>
    <scope>NUCLEOTIDE SEQUENCE [LARGE SCALE GENOMIC DNA]</scope>
    <source>
        <strain evidence="4">DSM 14283 / JCM 11233 / KA3</strain>
    </source>
</reference>
<protein>
    <submittedName>
        <fullName evidence="3">Putative glycerate kinase</fullName>
    </submittedName>
</protein>
<name>H2J650_MARPK</name>
<dbReference type="InterPro" id="IPR007835">
    <property type="entry name" value="MOFRL"/>
</dbReference>
<evidence type="ECO:0000313" key="4">
    <source>
        <dbReference type="Proteomes" id="UP000007161"/>
    </source>
</evidence>
<dbReference type="RefSeq" id="WP_014296183.1">
    <property type="nucleotide sequence ID" value="NC_016751.1"/>
</dbReference>
<keyword evidence="3" id="KW-0418">Kinase</keyword>
<dbReference type="SUPFAM" id="SSF82544">
    <property type="entry name" value="GckA/TtuD-like"/>
    <property type="match status" value="1"/>
</dbReference>
<feature type="domain" description="MOFRL" evidence="1">
    <location>
        <begin position="305"/>
        <end position="409"/>
    </location>
</feature>
<dbReference type="OrthoDB" id="9766552at2"/>
<dbReference type="EMBL" id="CP003257">
    <property type="protein sequence ID" value="AEX85111.1"/>
    <property type="molecule type" value="Genomic_DNA"/>
</dbReference>
<dbReference type="PANTHER" id="PTHR12227">
    <property type="entry name" value="GLYCERATE KINASE"/>
    <property type="match status" value="1"/>
</dbReference>
<dbReference type="Proteomes" id="UP000007161">
    <property type="component" value="Chromosome"/>
</dbReference>
<dbReference type="Gene3D" id="3.40.1480.10">
    <property type="entry name" value="MOFRL domain"/>
    <property type="match status" value="1"/>
</dbReference>
<dbReference type="PANTHER" id="PTHR12227:SF0">
    <property type="entry name" value="GLYCERATE KINASE"/>
    <property type="match status" value="1"/>
</dbReference>
<evidence type="ECO:0000313" key="3">
    <source>
        <dbReference type="EMBL" id="AEX85111.1"/>
    </source>
</evidence>
<dbReference type="AlphaFoldDB" id="H2J650"/>
<dbReference type="STRING" id="443254.Marpi_0673"/>
<dbReference type="Pfam" id="PF13660">
    <property type="entry name" value="DUF4147"/>
    <property type="match status" value="1"/>
</dbReference>
<dbReference type="HOGENOM" id="CLU_032279_1_1_0"/>
<keyword evidence="4" id="KW-1185">Reference proteome</keyword>
<feature type="domain" description="MOFRL-associated" evidence="2">
    <location>
        <begin position="6"/>
        <end position="231"/>
    </location>
</feature>
<dbReference type="InterPro" id="IPR039760">
    <property type="entry name" value="MOFRL_protein"/>
</dbReference>
<reference evidence="4" key="2">
    <citation type="submission" date="2012-01" db="EMBL/GenBank/DDBJ databases">
        <title>Complete sequence of chromosome of Marinitoga piezophila KA3.</title>
        <authorList>
            <person name="Lucas S."/>
            <person name="Han J."/>
            <person name="Lapidus A."/>
            <person name="Cheng J.-F."/>
            <person name="Goodwin L."/>
            <person name="Pitluck S."/>
            <person name="Peters L."/>
            <person name="Mikhailova N."/>
            <person name="Teshima H."/>
            <person name="Detter J.C."/>
            <person name="Han C."/>
            <person name="Tapia R."/>
            <person name="Land M."/>
            <person name="Hauser L."/>
            <person name="Kyrpides N."/>
            <person name="Ivanova N."/>
            <person name="Pagani I."/>
            <person name="Jebbar M."/>
            <person name="Vannier P."/>
            <person name="Oger P."/>
            <person name="Cario A."/>
            <person name="Bartlett D."/>
            <person name="Noll K.M."/>
            <person name="Woyke T."/>
        </authorList>
    </citation>
    <scope>NUCLEOTIDE SEQUENCE [LARGE SCALE GENOMIC DNA]</scope>
    <source>
        <strain evidence="4">DSM 14283 / JCM 11233 / KA3</strain>
    </source>
</reference>
<accession>H2J650</accession>
<dbReference type="InterPro" id="IPR037035">
    <property type="entry name" value="GK-like_C_sf"/>
</dbReference>
<dbReference type="InterPro" id="IPR038614">
    <property type="entry name" value="GK_N_sf"/>
</dbReference>
<dbReference type="GO" id="GO:0008887">
    <property type="term" value="F:glycerate kinase activity"/>
    <property type="evidence" value="ECO:0007669"/>
    <property type="project" value="InterPro"/>
</dbReference>